<organism evidence="3">
    <name type="scientific">Oryza nivara</name>
    <name type="common">Indian wild rice</name>
    <name type="synonym">Oryza sativa f. spontanea</name>
    <dbReference type="NCBI Taxonomy" id="4536"/>
    <lineage>
        <taxon>Eukaryota</taxon>
        <taxon>Viridiplantae</taxon>
        <taxon>Streptophyta</taxon>
        <taxon>Embryophyta</taxon>
        <taxon>Tracheophyta</taxon>
        <taxon>Spermatophyta</taxon>
        <taxon>Magnoliopsida</taxon>
        <taxon>Liliopsida</taxon>
        <taxon>Poales</taxon>
        <taxon>Poaceae</taxon>
        <taxon>BOP clade</taxon>
        <taxon>Oryzoideae</taxon>
        <taxon>Oryzeae</taxon>
        <taxon>Oryzinae</taxon>
        <taxon>Oryza</taxon>
    </lineage>
</organism>
<dbReference type="STRING" id="4536.A0A0E0G6N2"/>
<dbReference type="InterPro" id="IPR051504">
    <property type="entry name" value="Plant_metabolite_acyltrans"/>
</dbReference>
<evidence type="ECO:0000256" key="1">
    <source>
        <dbReference type="ARBA" id="ARBA00022679"/>
    </source>
</evidence>
<dbReference type="EnsemblPlants" id="ONIVA02G18080.1">
    <property type="protein sequence ID" value="ONIVA02G18080.1"/>
    <property type="gene ID" value="ONIVA02G18080"/>
</dbReference>
<dbReference type="OMA" id="EAEPRNH"/>
<dbReference type="HOGENOM" id="CLU_014546_7_2_1"/>
<dbReference type="Pfam" id="PF02458">
    <property type="entry name" value="Transferase"/>
    <property type="match status" value="2"/>
</dbReference>
<proteinExistence type="predicted"/>
<accession>A0A0E0G6N2</accession>
<dbReference type="Gene3D" id="3.30.559.10">
    <property type="entry name" value="Chloramphenicol acetyltransferase-like domain"/>
    <property type="match status" value="2"/>
</dbReference>
<name>A0A0E0G6N2_ORYNI</name>
<dbReference type="Gramene" id="ONIVA02G18080.1">
    <property type="protein sequence ID" value="ONIVA02G18080.1"/>
    <property type="gene ID" value="ONIVA02G18080"/>
</dbReference>
<protein>
    <submittedName>
        <fullName evidence="3">Uncharacterized protein</fullName>
    </submittedName>
</protein>
<keyword evidence="4" id="KW-1185">Reference proteome</keyword>
<dbReference type="Proteomes" id="UP000006591">
    <property type="component" value="Chromosome 2"/>
</dbReference>
<evidence type="ECO:0000313" key="3">
    <source>
        <dbReference type="EnsemblPlants" id="ONIVA02G18080.1"/>
    </source>
</evidence>
<reference evidence="3" key="1">
    <citation type="submission" date="2015-04" db="UniProtKB">
        <authorList>
            <consortium name="EnsemblPlants"/>
        </authorList>
    </citation>
    <scope>IDENTIFICATION</scope>
    <source>
        <strain evidence="3">SL10</strain>
    </source>
</reference>
<dbReference type="PANTHER" id="PTHR31625">
    <property type="match status" value="1"/>
</dbReference>
<dbReference type="AlphaFoldDB" id="A0A0E0G6N2"/>
<dbReference type="GO" id="GO:0050734">
    <property type="term" value="F:hydroxycinnamoyltransferase activity"/>
    <property type="evidence" value="ECO:0007669"/>
    <property type="project" value="UniProtKB-ARBA"/>
</dbReference>
<dbReference type="InterPro" id="IPR023213">
    <property type="entry name" value="CAT-like_dom_sf"/>
</dbReference>
<keyword evidence="2" id="KW-0012">Acyltransferase</keyword>
<dbReference type="eggNOG" id="ENOG502QPXT">
    <property type="taxonomic scope" value="Eukaryota"/>
</dbReference>
<evidence type="ECO:0000313" key="4">
    <source>
        <dbReference type="Proteomes" id="UP000006591"/>
    </source>
</evidence>
<evidence type="ECO:0000256" key="2">
    <source>
        <dbReference type="ARBA" id="ARBA00023315"/>
    </source>
</evidence>
<sequence length="354" mass="38325">MLRCPARVLHVFYPLAGHLRRTPGKANQYELFYQPGDAIAFTVAEHTASVSMSWPRMTRGRIEPLVPELPDGGAVLAVQATVLLQPAAPRGLALGVTVHHAACDGSTSTNFLHTWAAICSGAAAARHRPHTRTTNSPDPDVVDSKLLATFTLSRENLQSIRDRVGAAVCCLRGARPSSRRAGGDVEAEPRNHGRRAHLVFATDLRSRMEPHIPDKYLGNCIGTCFASAPRTDIAATGVDGLFAACTAIAAAVDEGTRYDQGYWDRCREHRAEVTTWPLSVAGSPRFRMYNVDFEFGSPAKVEIVSVAKTGAMSVAEGRGGCSGGIEIEVGIALSLERMERFRRCFRVEVAWLSS</sequence>
<keyword evidence="1" id="KW-0808">Transferase</keyword>
<reference evidence="3" key="2">
    <citation type="submission" date="2018-04" db="EMBL/GenBank/DDBJ databases">
        <title>OnivRS2 (Oryza nivara Reference Sequence Version 2).</title>
        <authorList>
            <person name="Zhang J."/>
            <person name="Kudrna D."/>
            <person name="Lee S."/>
            <person name="Talag J."/>
            <person name="Rajasekar S."/>
            <person name="Welchert J."/>
            <person name="Hsing Y.-I."/>
            <person name="Wing R.A."/>
        </authorList>
    </citation>
    <scope>NUCLEOTIDE SEQUENCE [LARGE SCALE GENOMIC DNA]</scope>
    <source>
        <strain evidence="3">SL10</strain>
    </source>
</reference>